<protein>
    <submittedName>
        <fullName evidence="2">Uncharacterized protein</fullName>
    </submittedName>
</protein>
<dbReference type="EMBL" id="AKHW03006780">
    <property type="protein sequence ID" value="KYO18714.1"/>
    <property type="molecule type" value="Genomic_DNA"/>
</dbReference>
<gene>
    <name evidence="2" type="ORF">Y1Q_0009158</name>
</gene>
<accession>A0A151M2G3</accession>
<sequence length="97" mass="11039">MATTYTPDLKGRLTHLLCVSSEAPKNTIMELHDFLSGDHINKMNDAEMNSTDYPYTIDYEGLIEPCNKQEVRNFTKVFFPITYSLICVVGFIGLKDL</sequence>
<reference evidence="2 3" key="1">
    <citation type="journal article" date="2012" name="Genome Biol.">
        <title>Sequencing three crocodilian genomes to illuminate the evolution of archosaurs and amniotes.</title>
        <authorList>
            <person name="St John J.A."/>
            <person name="Braun E.L."/>
            <person name="Isberg S.R."/>
            <person name="Miles L.G."/>
            <person name="Chong A.Y."/>
            <person name="Gongora J."/>
            <person name="Dalzell P."/>
            <person name="Moran C."/>
            <person name="Bed'hom B."/>
            <person name="Abzhanov A."/>
            <person name="Burgess S.C."/>
            <person name="Cooksey A.M."/>
            <person name="Castoe T.A."/>
            <person name="Crawford N.G."/>
            <person name="Densmore L.D."/>
            <person name="Drew J.C."/>
            <person name="Edwards S.V."/>
            <person name="Faircloth B.C."/>
            <person name="Fujita M.K."/>
            <person name="Greenwold M.J."/>
            <person name="Hoffmann F.G."/>
            <person name="Howard J.M."/>
            <person name="Iguchi T."/>
            <person name="Janes D.E."/>
            <person name="Khan S.Y."/>
            <person name="Kohno S."/>
            <person name="de Koning A.J."/>
            <person name="Lance S.L."/>
            <person name="McCarthy F.M."/>
            <person name="McCormack J.E."/>
            <person name="Merchant M.E."/>
            <person name="Peterson D.G."/>
            <person name="Pollock D.D."/>
            <person name="Pourmand N."/>
            <person name="Raney B.J."/>
            <person name="Roessler K.A."/>
            <person name="Sanford J.R."/>
            <person name="Sawyer R.H."/>
            <person name="Schmidt C.J."/>
            <person name="Triplett E.W."/>
            <person name="Tuberville T.D."/>
            <person name="Venegas-Anaya M."/>
            <person name="Howard J.T."/>
            <person name="Jarvis E.D."/>
            <person name="Guillette L.J.Jr."/>
            <person name="Glenn T.C."/>
            <person name="Green R.E."/>
            <person name="Ray D.A."/>
        </authorList>
    </citation>
    <scope>NUCLEOTIDE SEQUENCE [LARGE SCALE GENOMIC DNA]</scope>
    <source>
        <strain evidence="2">KSC_2009_1</strain>
    </source>
</reference>
<proteinExistence type="predicted"/>
<organism evidence="2 3">
    <name type="scientific">Alligator mississippiensis</name>
    <name type="common">American alligator</name>
    <dbReference type="NCBI Taxonomy" id="8496"/>
    <lineage>
        <taxon>Eukaryota</taxon>
        <taxon>Metazoa</taxon>
        <taxon>Chordata</taxon>
        <taxon>Craniata</taxon>
        <taxon>Vertebrata</taxon>
        <taxon>Euteleostomi</taxon>
        <taxon>Archelosauria</taxon>
        <taxon>Archosauria</taxon>
        <taxon>Crocodylia</taxon>
        <taxon>Alligatoridae</taxon>
        <taxon>Alligatorinae</taxon>
        <taxon>Alligator</taxon>
    </lineage>
</organism>
<evidence type="ECO:0000256" key="1">
    <source>
        <dbReference type="SAM" id="Phobius"/>
    </source>
</evidence>
<evidence type="ECO:0000313" key="3">
    <source>
        <dbReference type="Proteomes" id="UP000050525"/>
    </source>
</evidence>
<feature type="transmembrane region" description="Helical" evidence="1">
    <location>
        <begin position="77"/>
        <end position="94"/>
    </location>
</feature>
<keyword evidence="1" id="KW-0472">Membrane</keyword>
<name>A0A151M2G3_ALLMI</name>
<evidence type="ECO:0000313" key="2">
    <source>
        <dbReference type="EMBL" id="KYO18714.1"/>
    </source>
</evidence>
<dbReference type="eggNOG" id="KOG3656">
    <property type="taxonomic scope" value="Eukaryota"/>
</dbReference>
<dbReference type="Proteomes" id="UP000050525">
    <property type="component" value="Unassembled WGS sequence"/>
</dbReference>
<dbReference type="STRING" id="8496.A0A151M2G3"/>
<keyword evidence="1" id="KW-1133">Transmembrane helix</keyword>
<keyword evidence="3" id="KW-1185">Reference proteome</keyword>
<keyword evidence="1" id="KW-0812">Transmembrane</keyword>
<dbReference type="AlphaFoldDB" id="A0A151M2G3"/>
<comment type="caution">
    <text evidence="2">The sequence shown here is derived from an EMBL/GenBank/DDBJ whole genome shotgun (WGS) entry which is preliminary data.</text>
</comment>